<feature type="transmembrane region" description="Helical" evidence="1">
    <location>
        <begin position="267"/>
        <end position="295"/>
    </location>
</feature>
<keyword evidence="1" id="KW-1133">Transmembrane helix</keyword>
<feature type="domain" description="PGAP2IP second transmembrane" evidence="2">
    <location>
        <begin position="162"/>
        <end position="212"/>
    </location>
</feature>
<dbReference type="Pfam" id="PF23226">
    <property type="entry name" value="Exo_endo_phos_PGAP2IP"/>
    <property type="match status" value="1"/>
</dbReference>
<dbReference type="InterPro" id="IPR053912">
    <property type="entry name" value="PGAP2IP_TM_1nd"/>
</dbReference>
<reference evidence="5" key="1">
    <citation type="submission" date="2022-11" db="EMBL/GenBank/DDBJ databases">
        <title>Centuries of genome instability and evolution in soft-shell clam transmissible cancer (bioRxiv).</title>
        <authorList>
            <person name="Hart S.F.M."/>
            <person name="Yonemitsu M.A."/>
            <person name="Giersch R.M."/>
            <person name="Beal B.F."/>
            <person name="Arriagada G."/>
            <person name="Davis B.W."/>
            <person name="Ostrander E.A."/>
            <person name="Goff S.P."/>
            <person name="Metzger M.J."/>
        </authorList>
    </citation>
    <scope>NUCLEOTIDE SEQUENCE</scope>
    <source>
        <strain evidence="5">MELC-2E11</strain>
        <tissue evidence="5">Siphon/mantle</tissue>
    </source>
</reference>
<evidence type="ECO:0000313" key="5">
    <source>
        <dbReference type="EMBL" id="WAQ99443.1"/>
    </source>
</evidence>
<proteinExistence type="predicted"/>
<dbReference type="PANTHER" id="PTHR14859:SF1">
    <property type="entry name" value="PGAP2-INTERACTING PROTEIN"/>
    <property type="match status" value="1"/>
</dbReference>
<feature type="domain" description="PGAP2IP first transmembrane" evidence="3">
    <location>
        <begin position="24"/>
        <end position="105"/>
    </location>
</feature>
<protein>
    <submittedName>
        <fullName evidence="5">PG2IP-like protein</fullName>
    </submittedName>
</protein>
<feature type="transmembrane region" description="Helical" evidence="1">
    <location>
        <begin position="75"/>
        <end position="94"/>
    </location>
</feature>
<keyword evidence="6" id="KW-1185">Reference proteome</keyword>
<dbReference type="InterPro" id="IPR053911">
    <property type="entry name" value="PGAP2IP_TM_2nd"/>
</dbReference>
<evidence type="ECO:0000259" key="3">
    <source>
        <dbReference type="Pfam" id="PF23022"/>
    </source>
</evidence>
<feature type="transmembrane region" description="Helical" evidence="1">
    <location>
        <begin position="106"/>
        <end position="126"/>
    </location>
</feature>
<organism evidence="5 6">
    <name type="scientific">Mya arenaria</name>
    <name type="common">Soft-shell clam</name>
    <dbReference type="NCBI Taxonomy" id="6604"/>
    <lineage>
        <taxon>Eukaryota</taxon>
        <taxon>Metazoa</taxon>
        <taxon>Spiralia</taxon>
        <taxon>Lophotrochozoa</taxon>
        <taxon>Mollusca</taxon>
        <taxon>Bivalvia</taxon>
        <taxon>Autobranchia</taxon>
        <taxon>Heteroconchia</taxon>
        <taxon>Euheterodonta</taxon>
        <taxon>Imparidentia</taxon>
        <taxon>Neoheterodontei</taxon>
        <taxon>Myida</taxon>
        <taxon>Myoidea</taxon>
        <taxon>Myidae</taxon>
        <taxon>Mya</taxon>
    </lineage>
</organism>
<evidence type="ECO:0000256" key="1">
    <source>
        <dbReference type="SAM" id="Phobius"/>
    </source>
</evidence>
<dbReference type="InterPro" id="IPR051916">
    <property type="entry name" value="GPI-anchor_lipid_remodeler"/>
</dbReference>
<dbReference type="Gene3D" id="3.60.10.10">
    <property type="entry name" value="Endonuclease/exonuclease/phosphatase"/>
    <property type="match status" value="1"/>
</dbReference>
<feature type="transmembrane region" description="Helical" evidence="1">
    <location>
        <begin position="52"/>
        <end position="68"/>
    </location>
</feature>
<dbReference type="Pfam" id="PF23022">
    <property type="entry name" value="6TM_1st_PGAP2IP"/>
    <property type="match status" value="1"/>
</dbReference>
<dbReference type="SUPFAM" id="SSF56219">
    <property type="entry name" value="DNase I-like"/>
    <property type="match status" value="1"/>
</dbReference>
<gene>
    <name evidence="5" type="ORF">MAR_023816</name>
</gene>
<dbReference type="EMBL" id="CP111014">
    <property type="protein sequence ID" value="WAQ99443.1"/>
    <property type="molecule type" value="Genomic_DNA"/>
</dbReference>
<evidence type="ECO:0000259" key="2">
    <source>
        <dbReference type="Pfam" id="PF23021"/>
    </source>
</evidence>
<dbReference type="InterPro" id="IPR036691">
    <property type="entry name" value="Endo/exonu/phosph_ase_sf"/>
</dbReference>
<dbReference type="PANTHER" id="PTHR14859">
    <property type="entry name" value="CALCOFLUOR WHITE HYPERSENSITIVE PROTEIN PRECURSOR"/>
    <property type="match status" value="1"/>
</dbReference>
<keyword evidence="1" id="KW-0812">Transmembrane</keyword>
<evidence type="ECO:0000259" key="4">
    <source>
        <dbReference type="Pfam" id="PF23226"/>
    </source>
</evidence>
<sequence length="560" mass="63341">MAINDNIEECPTFRMLLRDTIHSYVFWCLFQGLAPMIWFYPLNELEISGYEVYAGLWFIHIITGISFIKRLVDHWFVYAFLRGLCVLALASFQAPSTLERLIDFNMLGFIAGVSCFCCLTCVVCDLRADLVVKHYKLCRYLCRSHSSLPSPSQSPTKKPLERGPWLTTGLGFGSLLYLINWVFGEVSLVTRWTVKGYPDIGPEPFPWGRSVAGCVRPVCVAGDGRPGITMSACPYALPCSPHNFFLVWCTAYNFVPLGEYTREHTDILVGINMVFIFLGLFAVLAVILCAGLLGFGNRYNDLRGKFDRPVQSSPKQITTAIWTYHFGYDNKGWPSLERTASLLNDTGADVITMLESDASKPFLGNNDLGTWLGERLGLNLILSKYPFVKSAHHLLPSPHGELAPAVTATVNVSGSLVDFVVTHMGNDRDKLDRKLQAEFLARELKQSKEYNELINQGNMKDIDTTDKKRFCEYIMYRGLIRQGYARITHGGLSDTELQMARFEIPETDDYHDNTKVTTDTVKHAFPPHVLFNSKFGELHHGHGYFNTHRFHMSTPKYFLP</sequence>
<dbReference type="Proteomes" id="UP001164746">
    <property type="component" value="Chromosome 3"/>
</dbReference>
<name>A0ABY7DRB3_MYAAR</name>
<accession>A0ABY7DRB3</accession>
<evidence type="ECO:0000313" key="6">
    <source>
        <dbReference type="Proteomes" id="UP001164746"/>
    </source>
</evidence>
<keyword evidence="1" id="KW-0472">Membrane</keyword>
<dbReference type="InterPro" id="IPR057315">
    <property type="entry name" value="Exo_endo_phos_PGAP2IP_C"/>
</dbReference>
<feature type="transmembrane region" description="Helical" evidence="1">
    <location>
        <begin position="21"/>
        <end position="40"/>
    </location>
</feature>
<dbReference type="Pfam" id="PF23021">
    <property type="entry name" value="6TM_2nd_PGAP2IP"/>
    <property type="match status" value="2"/>
</dbReference>
<feature type="domain" description="PGAP2IP second transmembrane" evidence="2">
    <location>
        <begin position="244"/>
        <end position="282"/>
    </location>
</feature>
<feature type="domain" description="PGAP2IP C-terminal nuclease-like" evidence="4">
    <location>
        <begin position="315"/>
        <end position="517"/>
    </location>
</feature>